<sequence>MIASASLTRGSTAALLLLTLLGAACELGAESGLLRPLNSVGSRQLQQASDKPKSSLDTGKHDARP</sequence>
<evidence type="ECO:0000313" key="3">
    <source>
        <dbReference type="EMBL" id="GFH19172.1"/>
    </source>
</evidence>
<evidence type="ECO:0000256" key="1">
    <source>
        <dbReference type="SAM" id="MobiDB-lite"/>
    </source>
</evidence>
<feature type="region of interest" description="Disordered" evidence="1">
    <location>
        <begin position="40"/>
        <end position="65"/>
    </location>
</feature>
<feature type="signal peptide" evidence="2">
    <location>
        <begin position="1"/>
        <end position="29"/>
    </location>
</feature>
<evidence type="ECO:0000256" key="2">
    <source>
        <dbReference type="SAM" id="SignalP"/>
    </source>
</evidence>
<keyword evidence="2" id="KW-0732">Signal</keyword>
<accession>A0A699Z966</accession>
<evidence type="ECO:0000313" key="5">
    <source>
        <dbReference type="Proteomes" id="UP000485058"/>
    </source>
</evidence>
<comment type="caution">
    <text evidence="4">The sequence shown here is derived from an EMBL/GenBank/DDBJ whole genome shotgun (WGS) entry which is preliminary data.</text>
</comment>
<gene>
    <name evidence="3" type="ORF">HaLaN_16077</name>
    <name evidence="4" type="ORF">HaLaN_16078</name>
</gene>
<keyword evidence="5" id="KW-1185">Reference proteome</keyword>
<name>A0A699Z966_HAELA</name>
<dbReference type="AlphaFoldDB" id="A0A699Z966"/>
<dbReference type="EMBL" id="BLLF01001418">
    <property type="protein sequence ID" value="GFH19173.1"/>
    <property type="molecule type" value="Genomic_DNA"/>
</dbReference>
<organism evidence="4 5">
    <name type="scientific">Haematococcus lacustris</name>
    <name type="common">Green alga</name>
    <name type="synonym">Haematococcus pluvialis</name>
    <dbReference type="NCBI Taxonomy" id="44745"/>
    <lineage>
        <taxon>Eukaryota</taxon>
        <taxon>Viridiplantae</taxon>
        <taxon>Chlorophyta</taxon>
        <taxon>core chlorophytes</taxon>
        <taxon>Chlorophyceae</taxon>
        <taxon>CS clade</taxon>
        <taxon>Chlamydomonadales</taxon>
        <taxon>Haematococcaceae</taxon>
        <taxon>Haematococcus</taxon>
    </lineage>
</organism>
<protein>
    <submittedName>
        <fullName evidence="4">Uncharacterized protein</fullName>
    </submittedName>
</protein>
<proteinExistence type="predicted"/>
<feature type="compositionally biased region" description="Basic and acidic residues" evidence="1">
    <location>
        <begin position="50"/>
        <end position="65"/>
    </location>
</feature>
<feature type="chain" id="PRO_5036162861" evidence="2">
    <location>
        <begin position="30"/>
        <end position="65"/>
    </location>
</feature>
<feature type="compositionally biased region" description="Polar residues" evidence="1">
    <location>
        <begin position="40"/>
        <end position="49"/>
    </location>
</feature>
<dbReference type="EMBL" id="BLLF01001418">
    <property type="protein sequence ID" value="GFH19172.1"/>
    <property type="molecule type" value="Genomic_DNA"/>
</dbReference>
<evidence type="ECO:0000313" key="4">
    <source>
        <dbReference type="EMBL" id="GFH19173.1"/>
    </source>
</evidence>
<reference evidence="4 5" key="1">
    <citation type="submission" date="2020-02" db="EMBL/GenBank/DDBJ databases">
        <title>Draft genome sequence of Haematococcus lacustris strain NIES-144.</title>
        <authorList>
            <person name="Morimoto D."/>
            <person name="Nakagawa S."/>
            <person name="Yoshida T."/>
            <person name="Sawayama S."/>
        </authorList>
    </citation>
    <scope>NUCLEOTIDE SEQUENCE [LARGE SCALE GENOMIC DNA]</scope>
    <source>
        <strain evidence="4 5">NIES-144</strain>
    </source>
</reference>
<dbReference type="Proteomes" id="UP000485058">
    <property type="component" value="Unassembled WGS sequence"/>
</dbReference>